<keyword evidence="2 6" id="KW-0288">FMN</keyword>
<comment type="catalytic activity">
    <reaction evidence="6">
        <text>2 a quinone + NADH + H(+) = 2 a 1,4-benzosemiquinone + NAD(+)</text>
        <dbReference type="Rhea" id="RHEA:65952"/>
        <dbReference type="ChEBI" id="CHEBI:15378"/>
        <dbReference type="ChEBI" id="CHEBI:57540"/>
        <dbReference type="ChEBI" id="CHEBI:57945"/>
        <dbReference type="ChEBI" id="CHEBI:132124"/>
        <dbReference type="ChEBI" id="CHEBI:134225"/>
    </reaction>
</comment>
<feature type="domain" description="Flavodoxin-like fold" evidence="7">
    <location>
        <begin position="3"/>
        <end position="196"/>
    </location>
</feature>
<dbReference type="SUPFAM" id="SSF52218">
    <property type="entry name" value="Flavoproteins"/>
    <property type="match status" value="1"/>
</dbReference>
<dbReference type="KEGG" id="cpi:Cpin_2757"/>
<evidence type="ECO:0000256" key="1">
    <source>
        <dbReference type="ARBA" id="ARBA00022630"/>
    </source>
</evidence>
<comment type="caution">
    <text evidence="6">Lacks conserved residue(s) required for the propagation of feature annotation.</text>
</comment>
<dbReference type="Proteomes" id="UP000002215">
    <property type="component" value="Chromosome"/>
</dbReference>
<evidence type="ECO:0000256" key="2">
    <source>
        <dbReference type="ARBA" id="ARBA00022643"/>
    </source>
</evidence>
<dbReference type="GO" id="GO:0009055">
    <property type="term" value="F:electron transfer activity"/>
    <property type="evidence" value="ECO:0007669"/>
    <property type="project" value="UniProtKB-UniRule"/>
</dbReference>
<dbReference type="GO" id="GO:0010181">
    <property type="term" value="F:FMN binding"/>
    <property type="evidence" value="ECO:0007669"/>
    <property type="project" value="UniProtKB-UniRule"/>
</dbReference>
<gene>
    <name evidence="6" type="primary">azoR</name>
    <name evidence="8" type="ordered locus">Cpin_2757</name>
</gene>
<dbReference type="Pfam" id="PF02525">
    <property type="entry name" value="Flavodoxin_2"/>
    <property type="match status" value="1"/>
</dbReference>
<comment type="function">
    <text evidence="6">Also exhibits azoreductase activity. Catalyzes the reductive cleavage of the azo bond in aromatic azo compounds to the corresponding amines.</text>
</comment>
<evidence type="ECO:0000313" key="9">
    <source>
        <dbReference type="Proteomes" id="UP000002215"/>
    </source>
</evidence>
<comment type="cofactor">
    <cofactor evidence="6">
        <name>FMN</name>
        <dbReference type="ChEBI" id="CHEBI:58210"/>
    </cofactor>
    <text evidence="6">Binds 1 FMN per subunit.</text>
</comment>
<evidence type="ECO:0000256" key="4">
    <source>
        <dbReference type="ARBA" id="ARBA00023027"/>
    </source>
</evidence>
<keyword evidence="1 6" id="KW-0285">Flavoprotein</keyword>
<dbReference type="GO" id="GO:0016655">
    <property type="term" value="F:oxidoreductase activity, acting on NAD(P)H, quinone or similar compound as acceptor"/>
    <property type="evidence" value="ECO:0007669"/>
    <property type="project" value="InterPro"/>
</dbReference>
<organism evidence="8 9">
    <name type="scientific">Chitinophaga pinensis (strain ATCC 43595 / DSM 2588 / LMG 13176 / NBRC 15968 / NCIMB 11800 / UQM 2034)</name>
    <dbReference type="NCBI Taxonomy" id="485918"/>
    <lineage>
        <taxon>Bacteria</taxon>
        <taxon>Pseudomonadati</taxon>
        <taxon>Bacteroidota</taxon>
        <taxon>Chitinophagia</taxon>
        <taxon>Chitinophagales</taxon>
        <taxon>Chitinophagaceae</taxon>
        <taxon>Chitinophaga</taxon>
    </lineage>
</organism>
<dbReference type="PANTHER" id="PTHR43741">
    <property type="entry name" value="FMN-DEPENDENT NADH-AZOREDUCTASE 1"/>
    <property type="match status" value="1"/>
</dbReference>
<keyword evidence="3 6" id="KW-0560">Oxidoreductase</keyword>
<proteinExistence type="inferred from homology"/>
<evidence type="ECO:0000313" key="8">
    <source>
        <dbReference type="EMBL" id="ACU60236.1"/>
    </source>
</evidence>
<comment type="similarity">
    <text evidence="6">Belongs to the azoreductase type 1 family.</text>
</comment>
<evidence type="ECO:0000256" key="5">
    <source>
        <dbReference type="ARBA" id="ARBA00048542"/>
    </source>
</evidence>
<dbReference type="AlphaFoldDB" id="A0A979G421"/>
<dbReference type="EMBL" id="CP001699">
    <property type="protein sequence ID" value="ACU60236.1"/>
    <property type="molecule type" value="Genomic_DNA"/>
</dbReference>
<comment type="function">
    <text evidence="6">Quinone reductase that provides resistance to thiol-specific stress caused by electrophilic quinones.</text>
</comment>
<evidence type="ECO:0000256" key="6">
    <source>
        <dbReference type="HAMAP-Rule" id="MF_01216"/>
    </source>
</evidence>
<dbReference type="Gene3D" id="3.40.50.360">
    <property type="match status" value="1"/>
</dbReference>
<dbReference type="EC" id="1.6.5.-" evidence="6"/>
<dbReference type="GO" id="GO:0016652">
    <property type="term" value="F:oxidoreductase activity, acting on NAD(P)H as acceptor"/>
    <property type="evidence" value="ECO:0007669"/>
    <property type="project" value="UniProtKB-UniRule"/>
</dbReference>
<dbReference type="OrthoDB" id="9805013at2"/>
<comment type="catalytic activity">
    <reaction evidence="5">
        <text>N,N-dimethyl-1,4-phenylenediamine + anthranilate + 2 NAD(+) = 2-(4-dimethylaminophenyl)diazenylbenzoate + 2 NADH + 2 H(+)</text>
        <dbReference type="Rhea" id="RHEA:55872"/>
        <dbReference type="ChEBI" id="CHEBI:15378"/>
        <dbReference type="ChEBI" id="CHEBI:15783"/>
        <dbReference type="ChEBI" id="CHEBI:16567"/>
        <dbReference type="ChEBI" id="CHEBI:57540"/>
        <dbReference type="ChEBI" id="CHEBI:57945"/>
        <dbReference type="ChEBI" id="CHEBI:71579"/>
        <dbReference type="EC" id="1.7.1.17"/>
    </reaction>
    <physiologicalReaction direction="right-to-left" evidence="5">
        <dbReference type="Rhea" id="RHEA:55874"/>
    </physiologicalReaction>
</comment>
<accession>A0A979G421</accession>
<feature type="binding site" evidence="6">
    <location>
        <position position="10"/>
    </location>
    <ligand>
        <name>FMN</name>
        <dbReference type="ChEBI" id="CHEBI:58210"/>
    </ligand>
</feature>
<dbReference type="HAMAP" id="MF_01216">
    <property type="entry name" value="Azoreductase_type1"/>
    <property type="match status" value="1"/>
</dbReference>
<dbReference type="InterPro" id="IPR023048">
    <property type="entry name" value="NADH:quinone_OxRdtase_FMN_depd"/>
</dbReference>
<evidence type="ECO:0000256" key="3">
    <source>
        <dbReference type="ARBA" id="ARBA00023002"/>
    </source>
</evidence>
<evidence type="ECO:0000259" key="7">
    <source>
        <dbReference type="Pfam" id="PF02525"/>
    </source>
</evidence>
<sequence length="205" mass="23039">MNKVLIINASARKERSLSRYMTNVFVETWQTKYPDDAIVYREVGQESIPHVTETWIAGAFKPAALRTAAHLEALKISDQLIAELKEANVIVVGSPMYNWSVPSALKAYIDQVLRVNETVLVSKDNPENPYTGLLKEKKVYLLMVRGNDGYGSGEYYEHMDFQSNYLRTVFTIMGLEDISAVTMDGVDMGAKLLDVAAEKVKRLIV</sequence>
<comment type="subunit">
    <text evidence="6">Homodimer.</text>
</comment>
<feature type="binding site" evidence="6">
    <location>
        <begin position="16"/>
        <end position="18"/>
    </location>
    <ligand>
        <name>FMN</name>
        <dbReference type="ChEBI" id="CHEBI:58210"/>
    </ligand>
</feature>
<dbReference type="InterPro" id="IPR003680">
    <property type="entry name" value="Flavodoxin_fold"/>
</dbReference>
<protein>
    <recommendedName>
        <fullName evidence="6">FMN dependent NADH:quinone oxidoreductase</fullName>
        <ecNumber evidence="6">1.6.5.-</ecNumber>
    </recommendedName>
    <alternativeName>
        <fullName evidence="6">Azo-dye reductase</fullName>
    </alternativeName>
    <alternativeName>
        <fullName evidence="6">FMN-dependent NADH-azo compound oxidoreductase</fullName>
    </alternativeName>
    <alternativeName>
        <fullName evidence="6">FMN-dependent NADH-azoreductase</fullName>
        <ecNumber evidence="6">1.7.1.17</ecNumber>
    </alternativeName>
</protein>
<name>A0A979G421_CHIPD</name>
<reference evidence="9" key="1">
    <citation type="submission" date="2009-08" db="EMBL/GenBank/DDBJ databases">
        <title>The complete genome of Chitinophaga pinensis DSM 2588.</title>
        <authorList>
            <consortium name="US DOE Joint Genome Institute (JGI-PGF)"/>
            <person name="Lucas S."/>
            <person name="Copeland A."/>
            <person name="Lapidus A."/>
            <person name="Glavina del Rio T."/>
            <person name="Dalin E."/>
            <person name="Tice H."/>
            <person name="Bruce D."/>
            <person name="Goodwin L."/>
            <person name="Pitluck S."/>
            <person name="Kyrpides N."/>
            <person name="Mavromatis K."/>
            <person name="Ivanova N."/>
            <person name="Mikhailova N."/>
            <person name="Sims D."/>
            <person name="Meinche L."/>
            <person name="Brettin T."/>
            <person name="Detter J.C."/>
            <person name="Han C."/>
            <person name="Larimer F."/>
            <person name="Land M."/>
            <person name="Hauser L."/>
            <person name="Markowitz V."/>
            <person name="Cheng J.-F."/>
            <person name="Hugenholtz P."/>
            <person name="Woyke T."/>
            <person name="Wu D."/>
            <person name="Spring S."/>
            <person name="Klenk H.-P."/>
            <person name="Eisen J.A."/>
        </authorList>
    </citation>
    <scope>NUCLEOTIDE SEQUENCE [LARGE SCALE GENOMIC DNA]</scope>
    <source>
        <strain evidence="9">ATCC 43595 / DSM 2588 / LMG 13176 / NBRC 15968 / NCIMB 11800 / UQM 2034</strain>
    </source>
</reference>
<dbReference type="EC" id="1.7.1.17" evidence="6"/>
<keyword evidence="4 6" id="KW-0520">NAD</keyword>
<dbReference type="InterPro" id="IPR050104">
    <property type="entry name" value="FMN-dep_NADH:Q_OxRdtase_AzoR1"/>
</dbReference>
<dbReference type="PANTHER" id="PTHR43741:SF2">
    <property type="entry name" value="FMN-DEPENDENT NADH:QUINONE OXIDOREDUCTASE"/>
    <property type="match status" value="1"/>
</dbReference>
<dbReference type="InterPro" id="IPR029039">
    <property type="entry name" value="Flavoprotein-like_sf"/>
</dbReference>
<reference evidence="8 9" key="2">
    <citation type="journal article" date="2010" name="Stand. Genomic Sci.">
        <title>Complete genome sequence of Chitinophaga pinensis type strain (UQM 2034).</title>
        <authorList>
            <person name="Glavina Del Rio T."/>
            <person name="Abt B."/>
            <person name="Spring S."/>
            <person name="Lapidus A."/>
            <person name="Nolan M."/>
            <person name="Tice H."/>
            <person name="Copeland A."/>
            <person name="Cheng J.F."/>
            <person name="Chen F."/>
            <person name="Bruce D."/>
            <person name="Goodwin L."/>
            <person name="Pitluck S."/>
            <person name="Ivanova N."/>
            <person name="Mavromatis K."/>
            <person name="Mikhailova N."/>
            <person name="Pati A."/>
            <person name="Chen A."/>
            <person name="Palaniappan K."/>
            <person name="Land M."/>
            <person name="Hauser L."/>
            <person name="Chang Y.J."/>
            <person name="Jeffries C.D."/>
            <person name="Chain P."/>
            <person name="Saunders E."/>
            <person name="Detter J.C."/>
            <person name="Brettin T."/>
            <person name="Rohde M."/>
            <person name="Goker M."/>
            <person name="Bristow J."/>
            <person name="Eisen J.A."/>
            <person name="Markowitz V."/>
            <person name="Hugenholtz P."/>
            <person name="Kyrpides N.C."/>
            <person name="Klenk H.P."/>
            <person name="Lucas S."/>
        </authorList>
    </citation>
    <scope>NUCLEOTIDE SEQUENCE [LARGE SCALE GENOMIC DNA]</scope>
    <source>
        <strain evidence="9">ATCC 43595 / DSM 2588 / LMG 13176 / NBRC 15968 / NCIMB 11800 / UQM 2034</strain>
    </source>
</reference>